<dbReference type="Proteomes" id="UP000217005">
    <property type="component" value="Unassembled WGS sequence"/>
</dbReference>
<dbReference type="InterPro" id="IPR056724">
    <property type="entry name" value="DUF7822"/>
</dbReference>
<dbReference type="AlphaFoldDB" id="A0A261SFA1"/>
<evidence type="ECO:0000313" key="3">
    <source>
        <dbReference type="Proteomes" id="UP000217005"/>
    </source>
</evidence>
<reference evidence="2 3" key="1">
    <citation type="submission" date="2017-05" db="EMBL/GenBank/DDBJ databases">
        <title>Complete and WGS of Bordetella genogroups.</title>
        <authorList>
            <person name="Spilker T."/>
            <person name="LiPuma J."/>
        </authorList>
    </citation>
    <scope>NUCLEOTIDE SEQUENCE [LARGE SCALE GENOMIC DNA]</scope>
    <source>
        <strain evidence="2 3">AU17610</strain>
    </source>
</reference>
<dbReference type="EMBL" id="NEVL01000003">
    <property type="protein sequence ID" value="OZI35490.1"/>
    <property type="molecule type" value="Genomic_DNA"/>
</dbReference>
<gene>
    <name evidence="2" type="ORF">CEG14_10425</name>
</gene>
<name>A0A261SFA1_9BORD</name>
<organism evidence="2 3">
    <name type="scientific">Bordetella genomosp. 1</name>
    <dbReference type="NCBI Taxonomy" id="1395607"/>
    <lineage>
        <taxon>Bacteria</taxon>
        <taxon>Pseudomonadati</taxon>
        <taxon>Pseudomonadota</taxon>
        <taxon>Betaproteobacteria</taxon>
        <taxon>Burkholderiales</taxon>
        <taxon>Alcaligenaceae</taxon>
        <taxon>Bordetella</taxon>
    </lineage>
</organism>
<accession>A0A261SFA1</accession>
<sequence length="280" mass="30264">MANRSYLYSLDNQPAEYADRPRSCAGLSEWPYAVPFSFRLLASADARLSASLLSDGLDDEPVPLYAINADFDAGYARVQRFVAILREHIAQETMPAAAHTAAHAAAHASLHTGGLVASLKRWFGTAAPAQAPQAARGAYDLLPGLLDETLAFLAQHRDRRVQLETIELEIMSESDPDVLRARAEAELALCVAAGQALDALPADLRDAARVLREACATRTAGPLEAFHGLRLDDDCDNTRDRSTEYPLGLYWTDVLYFEPSLREDASGATASPDAPRGSPA</sequence>
<feature type="domain" description="DUF7822" evidence="1">
    <location>
        <begin position="13"/>
        <end position="101"/>
    </location>
</feature>
<comment type="caution">
    <text evidence="2">The sequence shown here is derived from an EMBL/GenBank/DDBJ whole genome shotgun (WGS) entry which is preliminary data.</text>
</comment>
<dbReference type="RefSeq" id="WP_094826299.1">
    <property type="nucleotide sequence ID" value="NZ_NEVL01000003.1"/>
</dbReference>
<protein>
    <recommendedName>
        <fullName evidence="1">DUF7822 domain-containing protein</fullName>
    </recommendedName>
</protein>
<proteinExistence type="predicted"/>
<dbReference type="Pfam" id="PF25135">
    <property type="entry name" value="DUF7822"/>
    <property type="match status" value="1"/>
</dbReference>
<dbReference type="OrthoDB" id="8858495at2"/>
<evidence type="ECO:0000313" key="2">
    <source>
        <dbReference type="EMBL" id="OZI35490.1"/>
    </source>
</evidence>
<evidence type="ECO:0000259" key="1">
    <source>
        <dbReference type="Pfam" id="PF25135"/>
    </source>
</evidence>